<dbReference type="HOGENOM" id="CLU_652207_0_0_1"/>
<dbReference type="EMBL" id="KL197729">
    <property type="protein sequence ID" value="KDQ54295.1"/>
    <property type="molecule type" value="Genomic_DNA"/>
</dbReference>
<reference evidence="2" key="1">
    <citation type="journal article" date="2014" name="Proc. Natl. Acad. Sci. U.S.A.">
        <title>Extensive sampling of basidiomycete genomes demonstrates inadequacy of the white-rot/brown-rot paradigm for wood decay fungi.</title>
        <authorList>
            <person name="Riley R."/>
            <person name="Salamov A.A."/>
            <person name="Brown D.W."/>
            <person name="Nagy L.G."/>
            <person name="Floudas D."/>
            <person name="Held B.W."/>
            <person name="Levasseur A."/>
            <person name="Lombard V."/>
            <person name="Morin E."/>
            <person name="Otillar R."/>
            <person name="Lindquist E.A."/>
            <person name="Sun H."/>
            <person name="LaButti K.M."/>
            <person name="Schmutz J."/>
            <person name="Jabbour D."/>
            <person name="Luo H."/>
            <person name="Baker S.E."/>
            <person name="Pisabarro A.G."/>
            <person name="Walton J.D."/>
            <person name="Blanchette R.A."/>
            <person name="Henrissat B."/>
            <person name="Martin F."/>
            <person name="Cullen D."/>
            <person name="Hibbett D.S."/>
            <person name="Grigoriev I.V."/>
        </authorList>
    </citation>
    <scope>NUCLEOTIDE SEQUENCE [LARGE SCALE GENOMIC DNA]</scope>
    <source>
        <strain evidence="2">MUCL 33604</strain>
    </source>
</reference>
<gene>
    <name evidence="1" type="ORF">JAAARDRAFT_196659</name>
</gene>
<dbReference type="STRING" id="933084.A0A067PKB5"/>
<dbReference type="Proteomes" id="UP000027265">
    <property type="component" value="Unassembled WGS sequence"/>
</dbReference>
<accession>A0A067PKB5</accession>
<dbReference type="SUPFAM" id="SSF52047">
    <property type="entry name" value="RNI-like"/>
    <property type="match status" value="1"/>
</dbReference>
<dbReference type="AlphaFoldDB" id="A0A067PKB5"/>
<protein>
    <submittedName>
        <fullName evidence="1">Uncharacterized protein</fullName>
    </submittedName>
</protein>
<evidence type="ECO:0000313" key="2">
    <source>
        <dbReference type="Proteomes" id="UP000027265"/>
    </source>
</evidence>
<proteinExistence type="predicted"/>
<dbReference type="InterPro" id="IPR032675">
    <property type="entry name" value="LRR_dom_sf"/>
</dbReference>
<sequence>METSGISYKTSPIDTLPAEILADVIERCLPRYTPSMWTTHNPRTKPFSIEASHVCRRWREIALGDPLIWSRIAICVPQVEMFESFLERSRELPIHLRINFGLPSAWRSALASLTPTRQSLLWTMISRLAESVQRCFKLEISANDREIITTLSSVLSNVAAPNLKEFSFVKSGIWTISCTDSPIFGGGTPQLSNAITVGITYSSPWIRPILKNLTYLSLRNVRESTMPNRRDFESLISASPSLTHLVLNDKCFESDFLSFDPIPIPTLVTLEIIYGDDDLLHFRELLTSLHIPALQCLSLQLSLVLNLKQTDVHFIQIFVDTLRMKHYDHLRELRLFDIELKFSTAYSLIYCIPSIEHVRCSEGSIIVPLVTRDEDLMRQYTFLQYFDLWPNLHTVSFGLAPGVASLRKLEGQWVRTPGSEA</sequence>
<evidence type="ECO:0000313" key="1">
    <source>
        <dbReference type="EMBL" id="KDQ54295.1"/>
    </source>
</evidence>
<dbReference type="OrthoDB" id="3229088at2759"/>
<dbReference type="Gene3D" id="3.80.10.10">
    <property type="entry name" value="Ribonuclease Inhibitor"/>
    <property type="match status" value="1"/>
</dbReference>
<organism evidence="1 2">
    <name type="scientific">Jaapia argillacea MUCL 33604</name>
    <dbReference type="NCBI Taxonomy" id="933084"/>
    <lineage>
        <taxon>Eukaryota</taxon>
        <taxon>Fungi</taxon>
        <taxon>Dikarya</taxon>
        <taxon>Basidiomycota</taxon>
        <taxon>Agaricomycotina</taxon>
        <taxon>Agaricomycetes</taxon>
        <taxon>Agaricomycetidae</taxon>
        <taxon>Jaapiales</taxon>
        <taxon>Jaapiaceae</taxon>
        <taxon>Jaapia</taxon>
    </lineage>
</organism>
<keyword evidence="2" id="KW-1185">Reference proteome</keyword>
<dbReference type="Gene3D" id="1.20.1280.50">
    <property type="match status" value="1"/>
</dbReference>
<dbReference type="InParanoid" id="A0A067PKB5"/>
<name>A0A067PKB5_9AGAM</name>